<accession>A0A2N8KM97</accession>
<proteinExistence type="predicted"/>
<dbReference type="InterPro" id="IPR011460">
    <property type="entry name" value="Lcl_C"/>
</dbReference>
<name>A0A2N8KM97_9BURK</name>
<sequence>MNDTIQLDLGGGSRLEVPARIALDALLERLSSAPSRLSRPALIGATLPGQGGIYAGDILGDDGTVYGLVVAEDDLQGTYQWSPADGEIKASSWDGLVNTNTLLRQSSSHPAARAAKAYSADGHADFYLPAKREMQIIAANVPHLFQPEPYWTSTPYGSNGAWAVYFEDGAVYYWLRDGEFRVRPVRRFTY</sequence>
<gene>
    <name evidence="2" type="ORF">C1I89_10315</name>
</gene>
<dbReference type="RefSeq" id="WP_102772629.1">
    <property type="nucleotide sequence ID" value="NZ_POQS01000002.1"/>
</dbReference>
<reference evidence="2 3" key="1">
    <citation type="submission" date="2018-01" db="EMBL/GenBank/DDBJ databases">
        <title>The draft genome of an aniline degradation strain ANB-1.</title>
        <authorList>
            <person name="Zhang L."/>
            <person name="Jiang J."/>
        </authorList>
    </citation>
    <scope>NUCLEOTIDE SEQUENCE [LARGE SCALE GENOMIC DNA]</scope>
    <source>
        <strain evidence="2 3">ANB-1</strain>
    </source>
</reference>
<dbReference type="Pfam" id="PF07603">
    <property type="entry name" value="Lcl_C"/>
    <property type="match status" value="1"/>
</dbReference>
<comment type="caution">
    <text evidence="2">The sequence shown here is derived from an EMBL/GenBank/DDBJ whole genome shotgun (WGS) entry which is preliminary data.</text>
</comment>
<dbReference type="EMBL" id="POQS01000002">
    <property type="protein sequence ID" value="PND34565.1"/>
    <property type="molecule type" value="Genomic_DNA"/>
</dbReference>
<organism evidence="2 3">
    <name type="scientific">Achromobacter pulmonis</name>
    <dbReference type="NCBI Taxonomy" id="1389932"/>
    <lineage>
        <taxon>Bacteria</taxon>
        <taxon>Pseudomonadati</taxon>
        <taxon>Pseudomonadota</taxon>
        <taxon>Betaproteobacteria</taxon>
        <taxon>Burkholderiales</taxon>
        <taxon>Alcaligenaceae</taxon>
        <taxon>Achromobacter</taxon>
    </lineage>
</organism>
<dbReference type="AlphaFoldDB" id="A0A2N8KM97"/>
<evidence type="ECO:0000313" key="3">
    <source>
        <dbReference type="Proteomes" id="UP000235994"/>
    </source>
</evidence>
<evidence type="ECO:0000313" key="2">
    <source>
        <dbReference type="EMBL" id="PND34565.1"/>
    </source>
</evidence>
<protein>
    <submittedName>
        <fullName evidence="2">DUF1566 domain-containing protein</fullName>
    </submittedName>
</protein>
<evidence type="ECO:0000259" key="1">
    <source>
        <dbReference type="Pfam" id="PF07603"/>
    </source>
</evidence>
<feature type="domain" description="Lcl C-terminal" evidence="1">
    <location>
        <begin position="101"/>
        <end position="186"/>
    </location>
</feature>
<keyword evidence="3" id="KW-1185">Reference proteome</keyword>
<dbReference type="Proteomes" id="UP000235994">
    <property type="component" value="Unassembled WGS sequence"/>
</dbReference>